<dbReference type="GO" id="GO:0015074">
    <property type="term" value="P:DNA integration"/>
    <property type="evidence" value="ECO:0007669"/>
    <property type="project" value="InterPro"/>
</dbReference>
<dbReference type="FunFam" id="1.10.340.70:FF:000001">
    <property type="entry name" value="Retrovirus-related Pol polyprotein from transposon gypsy-like Protein"/>
    <property type="match status" value="1"/>
</dbReference>
<dbReference type="SUPFAM" id="SSF53098">
    <property type="entry name" value="Ribonuclease H-like"/>
    <property type="match status" value="1"/>
</dbReference>
<reference evidence="2" key="1">
    <citation type="submission" date="2020-04" db="EMBL/GenBank/DDBJ databases">
        <authorList>
            <person name="Alioto T."/>
            <person name="Alioto T."/>
            <person name="Gomez Garrido J."/>
        </authorList>
    </citation>
    <scope>NUCLEOTIDE SEQUENCE</scope>
    <source>
        <strain evidence="2">A484AB</strain>
    </source>
</reference>
<dbReference type="Gene3D" id="3.30.420.10">
    <property type="entry name" value="Ribonuclease H-like superfamily/Ribonuclease H"/>
    <property type="match status" value="1"/>
</dbReference>
<dbReference type="InterPro" id="IPR036397">
    <property type="entry name" value="RNaseH_sf"/>
</dbReference>
<evidence type="ECO:0000313" key="3">
    <source>
        <dbReference type="Proteomes" id="UP001152795"/>
    </source>
</evidence>
<dbReference type="Pfam" id="PF17921">
    <property type="entry name" value="Integrase_H2C2"/>
    <property type="match status" value="1"/>
</dbReference>
<dbReference type="InterPro" id="IPR001584">
    <property type="entry name" value="Integrase_cat-core"/>
</dbReference>
<dbReference type="AlphaFoldDB" id="A0A6S7H3R4"/>
<dbReference type="InterPro" id="IPR012337">
    <property type="entry name" value="RNaseH-like_sf"/>
</dbReference>
<dbReference type="OrthoDB" id="10030726at2759"/>
<sequence length="251" mass="28486">SWLRHYDQYFVHDEILYRALGSSNSSHPQHVILIPSALQANILKTLHDGPLGGHLGITRTEERVRKRFYWPGIRKSVTKHIQLCKVCNQKNSPINRNTAPLGHISVSQPFTFWAMDYMGPLPETGRGNKHILVVVDHFTKWCEAFATPDQKASTVAPLLVSAFSLGLEPQQSCIQIKAETLKAHYYTKSATLWVLRKRAPQATILSVMDKLSGKTELFRLCFQLLFQIEEMTGTCGWIQLHLLTIPADMTH</sequence>
<dbReference type="GO" id="GO:0003676">
    <property type="term" value="F:nucleic acid binding"/>
    <property type="evidence" value="ECO:0007669"/>
    <property type="project" value="InterPro"/>
</dbReference>
<dbReference type="EMBL" id="CACRXK020003803">
    <property type="protein sequence ID" value="CAB4000305.1"/>
    <property type="molecule type" value="Genomic_DNA"/>
</dbReference>
<accession>A0A6S7H3R4</accession>
<dbReference type="InterPro" id="IPR050951">
    <property type="entry name" value="Retrovirus_Pol_polyprotein"/>
</dbReference>
<keyword evidence="3" id="KW-1185">Reference proteome</keyword>
<organism evidence="2 3">
    <name type="scientific">Paramuricea clavata</name>
    <name type="common">Red gorgonian</name>
    <name type="synonym">Violescent sea-whip</name>
    <dbReference type="NCBI Taxonomy" id="317549"/>
    <lineage>
        <taxon>Eukaryota</taxon>
        <taxon>Metazoa</taxon>
        <taxon>Cnidaria</taxon>
        <taxon>Anthozoa</taxon>
        <taxon>Octocorallia</taxon>
        <taxon>Malacalcyonacea</taxon>
        <taxon>Plexauridae</taxon>
        <taxon>Paramuricea</taxon>
    </lineage>
</organism>
<feature type="non-terminal residue" evidence="2">
    <location>
        <position position="1"/>
    </location>
</feature>
<dbReference type="PROSITE" id="PS50994">
    <property type="entry name" value="INTEGRASE"/>
    <property type="match status" value="1"/>
</dbReference>
<dbReference type="Gene3D" id="1.10.340.70">
    <property type="match status" value="1"/>
</dbReference>
<feature type="domain" description="Integrase catalytic" evidence="1">
    <location>
        <begin position="105"/>
        <end position="165"/>
    </location>
</feature>
<dbReference type="InterPro" id="IPR041588">
    <property type="entry name" value="Integrase_H2C2"/>
</dbReference>
<name>A0A6S7H3R4_PARCT</name>
<dbReference type="PANTHER" id="PTHR37984">
    <property type="entry name" value="PROTEIN CBG26694"/>
    <property type="match status" value="1"/>
</dbReference>
<protein>
    <submittedName>
        <fullName evidence="2">Retrovirus-related Pol poly from transposon</fullName>
    </submittedName>
</protein>
<dbReference type="Proteomes" id="UP001152795">
    <property type="component" value="Unassembled WGS sequence"/>
</dbReference>
<proteinExistence type="predicted"/>
<dbReference type="PANTHER" id="PTHR37984:SF15">
    <property type="entry name" value="INTEGRASE CATALYTIC DOMAIN-CONTAINING PROTEIN"/>
    <property type="match status" value="1"/>
</dbReference>
<evidence type="ECO:0000313" key="2">
    <source>
        <dbReference type="EMBL" id="CAB4000305.1"/>
    </source>
</evidence>
<gene>
    <name evidence="2" type="ORF">PACLA_8A039593</name>
</gene>
<comment type="caution">
    <text evidence="2">The sequence shown here is derived from an EMBL/GenBank/DDBJ whole genome shotgun (WGS) entry which is preliminary data.</text>
</comment>
<evidence type="ECO:0000259" key="1">
    <source>
        <dbReference type="PROSITE" id="PS50994"/>
    </source>
</evidence>